<organism evidence="4 5">
    <name type="scientific">Dictyobacter arantiisoli</name>
    <dbReference type="NCBI Taxonomy" id="2014874"/>
    <lineage>
        <taxon>Bacteria</taxon>
        <taxon>Bacillati</taxon>
        <taxon>Chloroflexota</taxon>
        <taxon>Ktedonobacteria</taxon>
        <taxon>Ktedonobacterales</taxon>
        <taxon>Dictyobacteraceae</taxon>
        <taxon>Dictyobacter</taxon>
    </lineage>
</organism>
<sequence>MSSESVKPPSIEERRGEETAPTSAAAEAPLIRFSFLRWATSGVLRLIYRRWTRIAVRLFPENSRSEYIARLLHIPLPDNLNMSWVTEHLSVGGRVRPEDIKALSQAGVSHVIDTRSEYCDDKAALADEKIDLLYLPTPDTYPLSVEQLMEGAAWANEKISQGGRVLIHCEHGVGRSVLLTCATLVYGGMHASDALELVKRKRWQAAPNQRQVARLREFEASFRARSLPNA</sequence>
<dbReference type="PANTHER" id="PTHR47216:SF4">
    <property type="entry name" value="OS01G0859400 PROTEIN"/>
    <property type="match status" value="1"/>
</dbReference>
<accession>A0A5A5TGT6</accession>
<protein>
    <submittedName>
        <fullName evidence="4">Uncharacterized protein</fullName>
    </submittedName>
</protein>
<evidence type="ECO:0000259" key="2">
    <source>
        <dbReference type="PROSITE" id="PS50054"/>
    </source>
</evidence>
<dbReference type="InterPro" id="IPR029021">
    <property type="entry name" value="Prot-tyrosine_phosphatase-like"/>
</dbReference>
<dbReference type="Gene3D" id="3.90.190.10">
    <property type="entry name" value="Protein tyrosine phosphatase superfamily"/>
    <property type="match status" value="1"/>
</dbReference>
<dbReference type="Pfam" id="PF00782">
    <property type="entry name" value="DSPc"/>
    <property type="match status" value="1"/>
</dbReference>
<dbReference type="FunFam" id="3.90.190.10:FF:000157">
    <property type="entry name" value="Protein-tyrosine phosphatase"/>
    <property type="match status" value="1"/>
</dbReference>
<proteinExistence type="predicted"/>
<feature type="region of interest" description="Disordered" evidence="1">
    <location>
        <begin position="1"/>
        <end position="23"/>
    </location>
</feature>
<dbReference type="CDD" id="cd14498">
    <property type="entry name" value="DSP"/>
    <property type="match status" value="1"/>
</dbReference>
<dbReference type="OrthoDB" id="9806482at2"/>
<dbReference type="EMBL" id="BIXY01000065">
    <property type="protein sequence ID" value="GCF10273.1"/>
    <property type="molecule type" value="Genomic_DNA"/>
</dbReference>
<evidence type="ECO:0000259" key="3">
    <source>
        <dbReference type="PROSITE" id="PS50056"/>
    </source>
</evidence>
<evidence type="ECO:0000313" key="4">
    <source>
        <dbReference type="EMBL" id="GCF10273.1"/>
    </source>
</evidence>
<dbReference type="PANTHER" id="PTHR47216">
    <property type="match status" value="1"/>
</dbReference>
<dbReference type="InterPro" id="IPR020422">
    <property type="entry name" value="TYR_PHOSPHATASE_DUAL_dom"/>
</dbReference>
<dbReference type="SMART" id="SM00195">
    <property type="entry name" value="DSPc"/>
    <property type="match status" value="1"/>
</dbReference>
<dbReference type="PROSITE" id="PS50054">
    <property type="entry name" value="TYR_PHOSPHATASE_DUAL"/>
    <property type="match status" value="1"/>
</dbReference>
<evidence type="ECO:0000313" key="5">
    <source>
        <dbReference type="Proteomes" id="UP000322530"/>
    </source>
</evidence>
<dbReference type="InterPro" id="IPR000340">
    <property type="entry name" value="Dual-sp_phosphatase_cat-dom"/>
</dbReference>
<dbReference type="SUPFAM" id="SSF52799">
    <property type="entry name" value="(Phosphotyrosine protein) phosphatases II"/>
    <property type="match status" value="1"/>
</dbReference>
<dbReference type="InterPro" id="IPR000387">
    <property type="entry name" value="Tyr_Pase_dom"/>
</dbReference>
<dbReference type="Proteomes" id="UP000322530">
    <property type="component" value="Unassembled WGS sequence"/>
</dbReference>
<evidence type="ECO:0000256" key="1">
    <source>
        <dbReference type="SAM" id="MobiDB-lite"/>
    </source>
</evidence>
<feature type="domain" description="Tyrosine specific protein phosphatases" evidence="3">
    <location>
        <begin position="146"/>
        <end position="213"/>
    </location>
</feature>
<feature type="domain" description="Tyrosine-protein phosphatase" evidence="2">
    <location>
        <begin position="81"/>
        <end position="224"/>
    </location>
</feature>
<dbReference type="PROSITE" id="PS50056">
    <property type="entry name" value="TYR_PHOSPHATASE_2"/>
    <property type="match status" value="1"/>
</dbReference>
<comment type="caution">
    <text evidence="4">The sequence shown here is derived from an EMBL/GenBank/DDBJ whole genome shotgun (WGS) entry which is preliminary data.</text>
</comment>
<gene>
    <name evidence="4" type="ORF">KDI_38370</name>
</gene>
<keyword evidence="5" id="KW-1185">Reference proteome</keyword>
<name>A0A5A5TGT6_9CHLR</name>
<reference evidence="4 5" key="1">
    <citation type="submission" date="2019-01" db="EMBL/GenBank/DDBJ databases">
        <title>Draft genome sequence of Dictyobacter sp. Uno17.</title>
        <authorList>
            <person name="Wang C.M."/>
            <person name="Zheng Y."/>
            <person name="Sakai Y."/>
            <person name="Abe K."/>
            <person name="Yokota A."/>
            <person name="Yabe S."/>
        </authorList>
    </citation>
    <scope>NUCLEOTIDE SEQUENCE [LARGE SCALE GENOMIC DNA]</scope>
    <source>
        <strain evidence="4 5">Uno17</strain>
    </source>
</reference>
<dbReference type="RefSeq" id="WP_149403164.1">
    <property type="nucleotide sequence ID" value="NZ_BIXY01000065.1"/>
</dbReference>
<dbReference type="AlphaFoldDB" id="A0A5A5TGT6"/>